<comment type="caution">
    <text evidence="10">The sequence shown here is derived from an EMBL/GenBank/DDBJ whole genome shotgun (WGS) entry which is preliminary data.</text>
</comment>
<dbReference type="CDD" id="cd00614">
    <property type="entry name" value="CGS_like"/>
    <property type="match status" value="1"/>
</dbReference>
<dbReference type="InterPro" id="IPR000277">
    <property type="entry name" value="Cys/Met-Metab_PyrdxlP-dep_enz"/>
</dbReference>
<organism evidence="10 11">
    <name type="scientific">Bifidobacterium tibiigranuli</name>
    <dbReference type="NCBI Taxonomy" id="2172043"/>
    <lineage>
        <taxon>Bacteria</taxon>
        <taxon>Bacillati</taxon>
        <taxon>Actinomycetota</taxon>
        <taxon>Actinomycetes</taxon>
        <taxon>Bifidobacteriales</taxon>
        <taxon>Bifidobacteriaceae</taxon>
        <taxon>Bifidobacterium</taxon>
    </lineage>
</organism>
<dbReference type="InterPro" id="IPR054542">
    <property type="entry name" value="Cys_met_metab_PP"/>
</dbReference>
<sequence length="393" mass="43315">MEFTRESELLYISDSIPGMDLKPEAMPFFPNTAFTMKTLSEVKQTYKDEGYTYIRTNNPNRDLLANAVSWLEGGEKSLIFSSGMGAITTTLITILNPGDHVICNSYIYGETFDVFSKLLSRFGVETDFIDLGDIDAVNAAIKPSTKLIYTEVLSNPVIELTDIAAMADIAHAHNALLMVDNTFTTPLAIKPIELGADIVINSLTKFMNGHSDAIAGSITASAKLIDEIHPVRMLCGTPGEPFNSWMILRGLHTLSLRVPKQMSNAKKLAEALEKHPAVSKVNYPGLESSPQHDLAIRVFTDSGFGGMLSFIIPDDDEKVDEFMSRLHFAHYAPTLGGLRSSLDHPIISSHKHMPDALRRKMGITPGMFRLSVGIENPDDLIRDFYNALSVFEA</sequence>
<evidence type="ECO:0000313" key="11">
    <source>
        <dbReference type="Proteomes" id="UP000325415"/>
    </source>
</evidence>
<comment type="similarity">
    <text evidence="2 9">Belongs to the trans-sulfuration enzymes family.</text>
</comment>
<keyword evidence="3 8" id="KW-0663">Pyridoxal phosphate</keyword>
<keyword evidence="10" id="KW-0032">Aminotransferase</keyword>
<dbReference type="Gene3D" id="3.40.640.10">
    <property type="entry name" value="Type I PLP-dependent aspartate aminotransferase-like (Major domain)"/>
    <property type="match status" value="1"/>
</dbReference>
<dbReference type="GO" id="GO:0018826">
    <property type="term" value="F:methionine gamma-lyase activity"/>
    <property type="evidence" value="ECO:0007669"/>
    <property type="project" value="UniProtKB-EC"/>
</dbReference>
<dbReference type="GO" id="GO:0030170">
    <property type="term" value="F:pyridoxal phosphate binding"/>
    <property type="evidence" value="ECO:0007669"/>
    <property type="project" value="InterPro"/>
</dbReference>
<dbReference type="PANTHER" id="PTHR11808:SF80">
    <property type="entry name" value="CYSTATHIONINE GAMMA-LYASE"/>
    <property type="match status" value="1"/>
</dbReference>
<dbReference type="SUPFAM" id="SSF53383">
    <property type="entry name" value="PLP-dependent transferases"/>
    <property type="match status" value="1"/>
</dbReference>
<comment type="cofactor">
    <cofactor evidence="1 9">
        <name>pyridoxal 5'-phosphate</name>
        <dbReference type="ChEBI" id="CHEBI:597326"/>
    </cofactor>
</comment>
<evidence type="ECO:0000256" key="2">
    <source>
        <dbReference type="ARBA" id="ARBA00009077"/>
    </source>
</evidence>
<dbReference type="AlphaFoldDB" id="A0A5N6S4H1"/>
<reference evidence="10 11" key="1">
    <citation type="submission" date="2018-04" db="EMBL/GenBank/DDBJ databases">
        <authorList>
            <person name="Eckel V.P."/>
            <person name="Vogel R.F."/>
        </authorList>
    </citation>
    <scope>NUCLEOTIDE SEQUENCE [LARGE SCALE GENOMIC DNA]</scope>
    <source>
        <strain evidence="11">TMW 2.1764</strain>
    </source>
</reference>
<gene>
    <name evidence="10" type="ORF">DDE84_05760</name>
</gene>
<dbReference type="Pfam" id="PF01053">
    <property type="entry name" value="Cys_Met_Meta_PP"/>
    <property type="match status" value="1"/>
</dbReference>
<keyword evidence="11" id="KW-1185">Reference proteome</keyword>
<dbReference type="GO" id="GO:0008483">
    <property type="term" value="F:transaminase activity"/>
    <property type="evidence" value="ECO:0007669"/>
    <property type="project" value="UniProtKB-KW"/>
</dbReference>
<accession>A0A5N6S4H1</accession>
<evidence type="ECO:0000256" key="4">
    <source>
        <dbReference type="ARBA" id="ARBA00047175"/>
    </source>
</evidence>
<dbReference type="InterPro" id="IPR015421">
    <property type="entry name" value="PyrdxlP-dep_Trfase_major"/>
</dbReference>
<dbReference type="RefSeq" id="WP_152580747.1">
    <property type="nucleotide sequence ID" value="NZ_JAKVIV010000002.1"/>
</dbReference>
<proteinExistence type="inferred from homology"/>
<dbReference type="InterPro" id="IPR015422">
    <property type="entry name" value="PyrdxlP-dep_Trfase_small"/>
</dbReference>
<dbReference type="EMBL" id="QDAG01000005">
    <property type="protein sequence ID" value="KAE8128393.1"/>
    <property type="molecule type" value="Genomic_DNA"/>
</dbReference>
<dbReference type="InterPro" id="IPR015424">
    <property type="entry name" value="PyrdxlP-dep_Trfase"/>
</dbReference>
<dbReference type="PANTHER" id="PTHR11808">
    <property type="entry name" value="TRANS-SULFURATION ENZYME FAMILY MEMBER"/>
    <property type="match status" value="1"/>
</dbReference>
<evidence type="ECO:0000256" key="1">
    <source>
        <dbReference type="ARBA" id="ARBA00001933"/>
    </source>
</evidence>
<evidence type="ECO:0000256" key="6">
    <source>
        <dbReference type="ARBA" id="ARBA00048780"/>
    </source>
</evidence>
<dbReference type="GO" id="GO:0047982">
    <property type="term" value="F:homocysteine desulfhydrase activity"/>
    <property type="evidence" value="ECO:0007669"/>
    <property type="project" value="UniProtKB-EC"/>
</dbReference>
<evidence type="ECO:0000256" key="3">
    <source>
        <dbReference type="ARBA" id="ARBA00022898"/>
    </source>
</evidence>
<dbReference type="Proteomes" id="UP000325415">
    <property type="component" value="Unassembled WGS sequence"/>
</dbReference>
<evidence type="ECO:0000313" key="10">
    <source>
        <dbReference type="EMBL" id="KAE8128393.1"/>
    </source>
</evidence>
<feature type="modified residue" description="N6-(pyridoxal phosphate)lysine" evidence="8">
    <location>
        <position position="205"/>
    </location>
</feature>
<evidence type="ECO:0000256" key="9">
    <source>
        <dbReference type="RuleBase" id="RU362118"/>
    </source>
</evidence>
<dbReference type="FunFam" id="3.40.640.10:FF:000046">
    <property type="entry name" value="Cystathionine gamma-lyase"/>
    <property type="match status" value="1"/>
</dbReference>
<dbReference type="GO" id="GO:0005737">
    <property type="term" value="C:cytoplasm"/>
    <property type="evidence" value="ECO:0007669"/>
    <property type="project" value="TreeGrafter"/>
</dbReference>
<name>A0A5N6S4H1_9BIFI</name>
<dbReference type="PIRSF" id="PIRSF001434">
    <property type="entry name" value="CGS"/>
    <property type="match status" value="1"/>
</dbReference>
<dbReference type="OrthoDB" id="9780685at2"/>
<protein>
    <recommendedName>
        <fullName evidence="4">homocysteine desulfhydrase</fullName>
        <ecNumber evidence="4">4.4.1.2</ecNumber>
    </recommendedName>
    <alternativeName>
        <fullName evidence="5">Homocysteine desulfhydrase</fullName>
    </alternativeName>
</protein>
<dbReference type="GO" id="GO:0019346">
    <property type="term" value="P:transsulfuration"/>
    <property type="evidence" value="ECO:0007669"/>
    <property type="project" value="InterPro"/>
</dbReference>
<dbReference type="GeneID" id="78127190"/>
<evidence type="ECO:0000256" key="5">
    <source>
        <dbReference type="ARBA" id="ARBA00047199"/>
    </source>
</evidence>
<evidence type="ECO:0000256" key="7">
    <source>
        <dbReference type="ARBA" id="ARBA00052699"/>
    </source>
</evidence>
<dbReference type="PROSITE" id="PS00868">
    <property type="entry name" value="CYS_MET_METAB_PP"/>
    <property type="match status" value="1"/>
</dbReference>
<dbReference type="Gene3D" id="3.90.1150.10">
    <property type="entry name" value="Aspartate Aminotransferase, domain 1"/>
    <property type="match status" value="1"/>
</dbReference>
<evidence type="ECO:0000256" key="8">
    <source>
        <dbReference type="PIRSR" id="PIRSR001434-2"/>
    </source>
</evidence>
<comment type="catalytic activity">
    <reaction evidence="7">
        <text>L-methionine + H2O = methanethiol + 2-oxobutanoate + NH4(+)</text>
        <dbReference type="Rhea" id="RHEA:23800"/>
        <dbReference type="ChEBI" id="CHEBI:15377"/>
        <dbReference type="ChEBI" id="CHEBI:16007"/>
        <dbReference type="ChEBI" id="CHEBI:16763"/>
        <dbReference type="ChEBI" id="CHEBI:28938"/>
        <dbReference type="ChEBI" id="CHEBI:57844"/>
        <dbReference type="EC" id="4.4.1.11"/>
    </reaction>
    <physiologicalReaction direction="left-to-right" evidence="7">
        <dbReference type="Rhea" id="RHEA:23801"/>
    </physiologicalReaction>
</comment>
<dbReference type="EC" id="4.4.1.2" evidence="4"/>
<keyword evidence="10" id="KW-0808">Transferase</keyword>
<comment type="catalytic activity">
    <reaction evidence="6">
        <text>L-homocysteine + H2O = 2-oxobutanoate + hydrogen sulfide + NH4(+) + H(+)</text>
        <dbReference type="Rhea" id="RHEA:14501"/>
        <dbReference type="ChEBI" id="CHEBI:15377"/>
        <dbReference type="ChEBI" id="CHEBI:15378"/>
        <dbReference type="ChEBI" id="CHEBI:16763"/>
        <dbReference type="ChEBI" id="CHEBI:28938"/>
        <dbReference type="ChEBI" id="CHEBI:29919"/>
        <dbReference type="ChEBI" id="CHEBI:58199"/>
        <dbReference type="EC" id="4.4.1.2"/>
    </reaction>
    <physiologicalReaction direction="left-to-right" evidence="6">
        <dbReference type="Rhea" id="RHEA:14502"/>
    </physiologicalReaction>
</comment>